<dbReference type="EMBL" id="BK015918">
    <property type="protein sequence ID" value="DAF85117.1"/>
    <property type="molecule type" value="Genomic_DNA"/>
</dbReference>
<evidence type="ECO:0000256" key="1">
    <source>
        <dbReference type="SAM" id="MobiDB-lite"/>
    </source>
</evidence>
<organism evidence="2">
    <name type="scientific">Siphoviridae sp. ctxdc10</name>
    <dbReference type="NCBI Taxonomy" id="2825740"/>
    <lineage>
        <taxon>Viruses</taxon>
        <taxon>Duplodnaviria</taxon>
        <taxon>Heunggongvirae</taxon>
        <taxon>Uroviricota</taxon>
        <taxon>Caudoviricetes</taxon>
    </lineage>
</organism>
<protein>
    <submittedName>
        <fullName evidence="2">Uncharacterized protein</fullName>
    </submittedName>
</protein>
<sequence length="137" mass="15487">MNKDIGKYGNKFSSTNQPQNRGRKPSLYNHIKKLLGTEAKAELSKEDYFKLIQFLLEQPLDNLKKLADSKNTPIWIVGVVRAVVKDANAGRTTTLDSLFDRLFGKASQPLTGKDEGPIEFKGSIPVREWIKARLQKK</sequence>
<evidence type="ECO:0000313" key="2">
    <source>
        <dbReference type="EMBL" id="DAF85117.1"/>
    </source>
</evidence>
<feature type="compositionally biased region" description="Polar residues" evidence="1">
    <location>
        <begin position="11"/>
        <end position="20"/>
    </location>
</feature>
<proteinExistence type="predicted"/>
<name>A0A8S5TSE0_9CAUD</name>
<accession>A0A8S5TSE0</accession>
<feature type="region of interest" description="Disordered" evidence="1">
    <location>
        <begin position="1"/>
        <end position="25"/>
    </location>
</feature>
<reference evidence="2" key="1">
    <citation type="journal article" date="2021" name="Proc. Natl. Acad. Sci. U.S.A.">
        <title>A Catalog of Tens of Thousands of Viruses from Human Metagenomes Reveals Hidden Associations with Chronic Diseases.</title>
        <authorList>
            <person name="Tisza M.J."/>
            <person name="Buck C.B."/>
        </authorList>
    </citation>
    <scope>NUCLEOTIDE SEQUENCE</scope>
    <source>
        <strain evidence="2">Ctxdc10</strain>
    </source>
</reference>